<accession>A0ABR1AJH1</accession>
<reference evidence="2 3" key="1">
    <citation type="submission" date="2023-09" db="EMBL/GenBank/DDBJ databases">
        <title>Genomes of two closely related lineages of the louse Polyplax serrata with different host specificities.</title>
        <authorList>
            <person name="Martinu J."/>
            <person name="Tarabai H."/>
            <person name="Stefka J."/>
            <person name="Hypsa V."/>
        </authorList>
    </citation>
    <scope>NUCLEOTIDE SEQUENCE [LARGE SCALE GENOMIC DNA]</scope>
    <source>
        <strain evidence="2">98ZLc_SE</strain>
    </source>
</reference>
<proteinExistence type="predicted"/>
<evidence type="ECO:0000313" key="3">
    <source>
        <dbReference type="Proteomes" id="UP001359485"/>
    </source>
</evidence>
<feature type="region of interest" description="Disordered" evidence="1">
    <location>
        <begin position="96"/>
        <end position="130"/>
    </location>
</feature>
<dbReference type="EMBL" id="JAWJWF010000047">
    <property type="protein sequence ID" value="KAK6621425.1"/>
    <property type="molecule type" value="Genomic_DNA"/>
</dbReference>
<organism evidence="2 3">
    <name type="scientific">Polyplax serrata</name>
    <name type="common">Common mouse louse</name>
    <dbReference type="NCBI Taxonomy" id="468196"/>
    <lineage>
        <taxon>Eukaryota</taxon>
        <taxon>Metazoa</taxon>
        <taxon>Ecdysozoa</taxon>
        <taxon>Arthropoda</taxon>
        <taxon>Hexapoda</taxon>
        <taxon>Insecta</taxon>
        <taxon>Pterygota</taxon>
        <taxon>Neoptera</taxon>
        <taxon>Paraneoptera</taxon>
        <taxon>Psocodea</taxon>
        <taxon>Troctomorpha</taxon>
        <taxon>Phthiraptera</taxon>
        <taxon>Anoplura</taxon>
        <taxon>Polyplacidae</taxon>
        <taxon>Polyplax</taxon>
    </lineage>
</organism>
<protein>
    <submittedName>
        <fullName evidence="2">Uncharacterized protein</fullName>
    </submittedName>
</protein>
<gene>
    <name evidence="2" type="ORF">RUM44_001232</name>
</gene>
<feature type="compositionally biased region" description="Basic residues" evidence="1">
    <location>
        <begin position="43"/>
        <end position="56"/>
    </location>
</feature>
<name>A0ABR1AJH1_POLSC</name>
<sequence>MRTKKEELRNTLGDSDRDPLKGNLTLEESEESKTPPPQTHTDAHHRRSKKKRKKEKKAFPNPETTEHHELSTGTQPELSQDVLAVRDGAVVSQFATGFPVEESFPELGESETEHKKKVEKGKQGKVRRSR</sequence>
<evidence type="ECO:0000313" key="2">
    <source>
        <dbReference type="EMBL" id="KAK6621425.1"/>
    </source>
</evidence>
<comment type="caution">
    <text evidence="2">The sequence shown here is derived from an EMBL/GenBank/DDBJ whole genome shotgun (WGS) entry which is preliminary data.</text>
</comment>
<dbReference type="Proteomes" id="UP001359485">
    <property type="component" value="Unassembled WGS sequence"/>
</dbReference>
<feature type="compositionally biased region" description="Basic and acidic residues" evidence="1">
    <location>
        <begin position="111"/>
        <end position="122"/>
    </location>
</feature>
<evidence type="ECO:0000256" key="1">
    <source>
        <dbReference type="SAM" id="MobiDB-lite"/>
    </source>
</evidence>
<keyword evidence="3" id="KW-1185">Reference proteome</keyword>
<feature type="compositionally biased region" description="Basic and acidic residues" evidence="1">
    <location>
        <begin position="1"/>
        <end position="20"/>
    </location>
</feature>
<feature type="region of interest" description="Disordered" evidence="1">
    <location>
        <begin position="1"/>
        <end position="81"/>
    </location>
</feature>